<protein>
    <submittedName>
        <fullName evidence="3">Membrane protein</fullName>
    </submittedName>
</protein>
<organism evidence="3 4">
    <name type="scientific">Pseudomonas tremae</name>
    <dbReference type="NCBI Taxonomy" id="200454"/>
    <lineage>
        <taxon>Bacteria</taxon>
        <taxon>Pseudomonadati</taxon>
        <taxon>Pseudomonadota</taxon>
        <taxon>Gammaproteobacteria</taxon>
        <taxon>Pseudomonadales</taxon>
        <taxon>Pseudomonadaceae</taxon>
        <taxon>Pseudomonas</taxon>
    </lineage>
</organism>
<proteinExistence type="predicted"/>
<feature type="transmembrane region" description="Helical" evidence="1">
    <location>
        <begin position="21"/>
        <end position="42"/>
    </location>
</feature>
<evidence type="ECO:0000259" key="2">
    <source>
        <dbReference type="Pfam" id="PF02517"/>
    </source>
</evidence>
<dbReference type="RefSeq" id="WP_054997522.1">
    <property type="nucleotide sequence ID" value="NZ_LJRO01000157.1"/>
</dbReference>
<feature type="transmembrane region" description="Helical" evidence="1">
    <location>
        <begin position="99"/>
        <end position="120"/>
    </location>
</feature>
<evidence type="ECO:0000313" key="4">
    <source>
        <dbReference type="Proteomes" id="UP000050523"/>
    </source>
</evidence>
<keyword evidence="1" id="KW-1133">Transmembrane helix</keyword>
<dbReference type="Pfam" id="PF02517">
    <property type="entry name" value="Rce1-like"/>
    <property type="match status" value="1"/>
</dbReference>
<evidence type="ECO:0000256" key="1">
    <source>
        <dbReference type="SAM" id="Phobius"/>
    </source>
</evidence>
<feature type="transmembrane region" description="Helical" evidence="1">
    <location>
        <begin position="54"/>
        <end position="79"/>
    </location>
</feature>
<gene>
    <name evidence="3" type="ORF">ALO43_00801</name>
</gene>
<comment type="caution">
    <text evidence="3">The sequence shown here is derived from an EMBL/GenBank/DDBJ whole genome shotgun (WGS) entry which is preliminary data.</text>
</comment>
<keyword evidence="1" id="KW-0812">Transmembrane</keyword>
<feature type="domain" description="CAAX prenyl protease 2/Lysostaphin resistance protein A-like" evidence="2">
    <location>
        <begin position="139"/>
        <end position="231"/>
    </location>
</feature>
<keyword evidence="1" id="KW-0472">Membrane</keyword>
<feature type="transmembrane region" description="Helical" evidence="1">
    <location>
        <begin position="221"/>
        <end position="242"/>
    </location>
</feature>
<evidence type="ECO:0000313" key="3">
    <source>
        <dbReference type="EMBL" id="KPZ02448.1"/>
    </source>
</evidence>
<accession>A0AA40P682</accession>
<dbReference type="GO" id="GO:0004175">
    <property type="term" value="F:endopeptidase activity"/>
    <property type="evidence" value="ECO:0007669"/>
    <property type="project" value="UniProtKB-ARBA"/>
</dbReference>
<dbReference type="GO" id="GO:0080120">
    <property type="term" value="P:CAAX-box protein maturation"/>
    <property type="evidence" value="ECO:0007669"/>
    <property type="project" value="UniProtKB-ARBA"/>
</dbReference>
<feature type="transmembrane region" description="Helical" evidence="1">
    <location>
        <begin position="197"/>
        <end position="214"/>
    </location>
</feature>
<sequence>MANQAKNDSETPRPKVWHLFWGDHGLALMPWLLIGPAVYVIYRQLVKILMENTPYLTLIAYDVPILYGPPAILLVAVLLLQKRLRPHQSLLGTIKRRHLVIGLVSVLGAYAASIGGSIFLGFGRELSMQGLGFGKSEPQYLLMVISLLILPPIVEEIAFRHFILGMLPFKHHFLVATVAVTLSSIFFMYAHLGRYDFWPTHALMLTLGVIFSVARIQTGGLLLPAVLHSAAVAIALTANLFWGSLDG</sequence>
<name>A0AA40P682_9PSED</name>
<dbReference type="EMBL" id="LJRO01000157">
    <property type="protein sequence ID" value="KPZ02448.1"/>
    <property type="molecule type" value="Genomic_DNA"/>
</dbReference>
<dbReference type="Proteomes" id="UP000050523">
    <property type="component" value="Unassembled WGS sequence"/>
</dbReference>
<feature type="transmembrane region" description="Helical" evidence="1">
    <location>
        <begin position="140"/>
        <end position="159"/>
    </location>
</feature>
<feature type="transmembrane region" description="Helical" evidence="1">
    <location>
        <begin position="171"/>
        <end position="191"/>
    </location>
</feature>
<dbReference type="AlphaFoldDB" id="A0AA40P682"/>
<reference evidence="3 4" key="1">
    <citation type="submission" date="2015-09" db="EMBL/GenBank/DDBJ databases">
        <title>Genome announcement of multiple Pseudomonas syringae strains.</title>
        <authorList>
            <person name="Thakur S."/>
            <person name="Wang P.W."/>
            <person name="Gong Y."/>
            <person name="Weir B.S."/>
            <person name="Guttman D.S."/>
        </authorList>
    </citation>
    <scope>NUCLEOTIDE SEQUENCE [LARGE SCALE GENOMIC DNA]</scope>
    <source>
        <strain evidence="3 4">ICMP9151</strain>
    </source>
</reference>
<dbReference type="InterPro" id="IPR003675">
    <property type="entry name" value="Rce1/LyrA-like_dom"/>
</dbReference>